<name>A0A545AJM9_9ACTN</name>
<evidence type="ECO:0000313" key="3">
    <source>
        <dbReference type="Proteomes" id="UP000317982"/>
    </source>
</evidence>
<dbReference type="PANTHER" id="PTHR33745">
    <property type="entry name" value="RSBT ANTAGONIST PROTEIN RSBS-RELATED"/>
    <property type="match status" value="1"/>
</dbReference>
<dbReference type="SUPFAM" id="SSF52091">
    <property type="entry name" value="SpoIIaa-like"/>
    <property type="match status" value="1"/>
</dbReference>
<dbReference type="AlphaFoldDB" id="A0A545AJM9"/>
<dbReference type="Gene3D" id="3.30.750.24">
    <property type="entry name" value="STAS domain"/>
    <property type="match status" value="1"/>
</dbReference>
<dbReference type="Proteomes" id="UP000317982">
    <property type="component" value="Unassembled WGS sequence"/>
</dbReference>
<proteinExistence type="predicted"/>
<dbReference type="PANTHER" id="PTHR33745:SF1">
    <property type="entry name" value="RSBT ANTAGONIST PROTEIN RSBS"/>
    <property type="match status" value="1"/>
</dbReference>
<dbReference type="InterPro" id="IPR051932">
    <property type="entry name" value="Bact_StressResp_Reg"/>
</dbReference>
<reference evidence="2 3" key="1">
    <citation type="submission" date="2019-07" db="EMBL/GenBank/DDBJ databases">
        <title>Cryptosporangium phraense sp. nov., isolated from plant litter.</title>
        <authorList>
            <person name="Suriyachadkun C."/>
        </authorList>
    </citation>
    <scope>NUCLEOTIDE SEQUENCE [LARGE SCALE GENOMIC DNA]</scope>
    <source>
        <strain evidence="2 3">A-T 5661</strain>
    </source>
</reference>
<dbReference type="CDD" id="cd07041">
    <property type="entry name" value="STAS_RsbR_RsbS_like"/>
    <property type="match status" value="1"/>
</dbReference>
<keyword evidence="3" id="KW-1185">Reference proteome</keyword>
<dbReference type="Pfam" id="PF01740">
    <property type="entry name" value="STAS"/>
    <property type="match status" value="1"/>
</dbReference>
<dbReference type="EMBL" id="VIRS01000025">
    <property type="protein sequence ID" value="TQS41524.1"/>
    <property type="molecule type" value="Genomic_DNA"/>
</dbReference>
<protein>
    <submittedName>
        <fullName evidence="2">STAS domain-containing protein</fullName>
    </submittedName>
</protein>
<sequence length="124" mass="13369">MPDDVPMMRIGSNLLVTLQGDLEDATVEQIERVVTREVARIQARGMLIDISGLSLVDSFVARVIARLVGMARLLGARATLVGMQPAVALTLVELGVSMKHVHTALNAEQGLARLQGLRDDRLDG</sequence>
<feature type="domain" description="STAS" evidence="1">
    <location>
        <begin position="3"/>
        <end position="114"/>
    </location>
</feature>
<evidence type="ECO:0000259" key="1">
    <source>
        <dbReference type="PROSITE" id="PS50801"/>
    </source>
</evidence>
<dbReference type="InParanoid" id="A0A545AJM9"/>
<organism evidence="2 3">
    <name type="scientific">Cryptosporangium phraense</name>
    <dbReference type="NCBI Taxonomy" id="2593070"/>
    <lineage>
        <taxon>Bacteria</taxon>
        <taxon>Bacillati</taxon>
        <taxon>Actinomycetota</taxon>
        <taxon>Actinomycetes</taxon>
        <taxon>Cryptosporangiales</taxon>
        <taxon>Cryptosporangiaceae</taxon>
        <taxon>Cryptosporangium</taxon>
    </lineage>
</organism>
<dbReference type="OrthoDB" id="9797171at2"/>
<dbReference type="RefSeq" id="WP_142708028.1">
    <property type="nucleotide sequence ID" value="NZ_VIRS01000025.1"/>
</dbReference>
<comment type="caution">
    <text evidence="2">The sequence shown here is derived from an EMBL/GenBank/DDBJ whole genome shotgun (WGS) entry which is preliminary data.</text>
</comment>
<gene>
    <name evidence="2" type="ORF">FL583_28995</name>
</gene>
<evidence type="ECO:0000313" key="2">
    <source>
        <dbReference type="EMBL" id="TQS41524.1"/>
    </source>
</evidence>
<dbReference type="InterPro" id="IPR036513">
    <property type="entry name" value="STAS_dom_sf"/>
</dbReference>
<accession>A0A545AJM9</accession>
<dbReference type="PROSITE" id="PS50801">
    <property type="entry name" value="STAS"/>
    <property type="match status" value="1"/>
</dbReference>
<dbReference type="InterPro" id="IPR002645">
    <property type="entry name" value="STAS_dom"/>
</dbReference>